<sequence length="95" mass="10587">MHSTYIETLHHVNSTKQSRFQSQFLATKLFPVYPGYFPFGPVSLSPVSESRSACNQFVPDLAVYVVRVQLLALAKGSDERHGEDSQVWAASDLSI</sequence>
<reference evidence="1 2" key="1">
    <citation type="submission" date="2023-11" db="EMBL/GenBank/DDBJ databases">
        <title>Halocaridina rubra genome assembly.</title>
        <authorList>
            <person name="Smith C."/>
        </authorList>
    </citation>
    <scope>NUCLEOTIDE SEQUENCE [LARGE SCALE GENOMIC DNA]</scope>
    <source>
        <strain evidence="1">EP-1</strain>
        <tissue evidence="1">Whole</tissue>
    </source>
</reference>
<comment type="caution">
    <text evidence="1">The sequence shown here is derived from an EMBL/GenBank/DDBJ whole genome shotgun (WGS) entry which is preliminary data.</text>
</comment>
<evidence type="ECO:0000313" key="2">
    <source>
        <dbReference type="Proteomes" id="UP001381693"/>
    </source>
</evidence>
<organism evidence="1 2">
    <name type="scientific">Halocaridina rubra</name>
    <name type="common">Hawaiian red shrimp</name>
    <dbReference type="NCBI Taxonomy" id="373956"/>
    <lineage>
        <taxon>Eukaryota</taxon>
        <taxon>Metazoa</taxon>
        <taxon>Ecdysozoa</taxon>
        <taxon>Arthropoda</taxon>
        <taxon>Crustacea</taxon>
        <taxon>Multicrustacea</taxon>
        <taxon>Malacostraca</taxon>
        <taxon>Eumalacostraca</taxon>
        <taxon>Eucarida</taxon>
        <taxon>Decapoda</taxon>
        <taxon>Pleocyemata</taxon>
        <taxon>Caridea</taxon>
        <taxon>Atyoidea</taxon>
        <taxon>Atyidae</taxon>
        <taxon>Halocaridina</taxon>
    </lineage>
</organism>
<keyword evidence="2" id="KW-1185">Reference proteome</keyword>
<dbReference type="EMBL" id="JAXCGZ010019027">
    <property type="protein sequence ID" value="KAK7066776.1"/>
    <property type="molecule type" value="Genomic_DNA"/>
</dbReference>
<proteinExistence type="predicted"/>
<gene>
    <name evidence="1" type="ORF">SK128_002144</name>
</gene>
<protein>
    <submittedName>
        <fullName evidence="1">Uncharacterized protein</fullName>
    </submittedName>
</protein>
<evidence type="ECO:0000313" key="1">
    <source>
        <dbReference type="EMBL" id="KAK7066776.1"/>
    </source>
</evidence>
<name>A0AAN8WMM2_HALRR</name>
<dbReference type="Proteomes" id="UP001381693">
    <property type="component" value="Unassembled WGS sequence"/>
</dbReference>
<accession>A0AAN8WMM2</accession>
<dbReference type="AlphaFoldDB" id="A0AAN8WMM2"/>